<dbReference type="CDD" id="cd00609">
    <property type="entry name" value="AAT_like"/>
    <property type="match status" value="1"/>
</dbReference>
<reference evidence="7" key="1">
    <citation type="submission" date="2022-07" db="EMBL/GenBank/DDBJ databases">
        <title>Genome Sequence of Leucocoprinus birnbaumii.</title>
        <authorList>
            <person name="Buettner E."/>
        </authorList>
    </citation>
    <scope>NUCLEOTIDE SEQUENCE</scope>
    <source>
        <strain evidence="7">VT141</strain>
    </source>
</reference>
<dbReference type="SUPFAM" id="SSF53383">
    <property type="entry name" value="PLP-dependent transferases"/>
    <property type="match status" value="1"/>
</dbReference>
<comment type="similarity">
    <text evidence="2">Belongs to the class-I pyridoxal-phosphate-dependent aminotransferase family.</text>
</comment>
<keyword evidence="3" id="KW-0032">Aminotransferase</keyword>
<protein>
    <recommendedName>
        <fullName evidence="6">Aminotransferase class I/classII large domain-containing protein</fullName>
    </recommendedName>
</protein>
<dbReference type="Proteomes" id="UP001213000">
    <property type="component" value="Unassembled WGS sequence"/>
</dbReference>
<comment type="caution">
    <text evidence="7">The sequence shown here is derived from an EMBL/GenBank/DDBJ whole genome shotgun (WGS) entry which is preliminary data.</text>
</comment>
<feature type="domain" description="Aminotransferase class I/classII large" evidence="6">
    <location>
        <begin position="132"/>
        <end position="439"/>
    </location>
</feature>
<accession>A0AAD5VPH5</accession>
<organism evidence="7 8">
    <name type="scientific">Leucocoprinus birnbaumii</name>
    <dbReference type="NCBI Taxonomy" id="56174"/>
    <lineage>
        <taxon>Eukaryota</taxon>
        <taxon>Fungi</taxon>
        <taxon>Dikarya</taxon>
        <taxon>Basidiomycota</taxon>
        <taxon>Agaricomycotina</taxon>
        <taxon>Agaricomycetes</taxon>
        <taxon>Agaricomycetidae</taxon>
        <taxon>Agaricales</taxon>
        <taxon>Agaricineae</taxon>
        <taxon>Agaricaceae</taxon>
        <taxon>Leucocoprinus</taxon>
    </lineage>
</organism>
<sequence length="461" mass="51152">MLAPHSNTADLEMIASTKRLSDAYYASLLSQSGRERKPSPICSLYPLERAPGIISLLAGKPNPTTFPITSLTFSARSPYSSSPADETTYSLTPGELALGLQYADAAGIKPFLEWCYGLQEISHGRKKGEGWSVFVGVGSLDLIYKAIHALVDYGDPVLIESPTYSGVLSIFQNLHCNLVDVETDSQGISAASLRSILENWPTEKPPAESICGNNPTGVTATLERRVEVLKLAHEFDFIILEDDPYYYLYYGSELRPPSYFSLEKQILPETGRVLRFDSLSKVFSAGMRLGFASGPEPILTAIGIHTETSTSQTSSLTQMIAYKVLSSWGYDGFKIHTKRLSDFYREKRDVYQAAMMKYLDGYVEWTQPEAGMFFWFKLKLSNDRDEANDSESAIRGTAFKNGVLALPGTVFLPNGSKTAYVRASFSLNTEEEVFEGLRRLRASIIEARGDSEEIVRPRAEF</sequence>
<dbReference type="InterPro" id="IPR004839">
    <property type="entry name" value="Aminotransferase_I/II_large"/>
</dbReference>
<dbReference type="GO" id="GO:0030170">
    <property type="term" value="F:pyridoxal phosphate binding"/>
    <property type="evidence" value="ECO:0007669"/>
    <property type="project" value="InterPro"/>
</dbReference>
<evidence type="ECO:0000259" key="6">
    <source>
        <dbReference type="Pfam" id="PF00155"/>
    </source>
</evidence>
<evidence type="ECO:0000256" key="2">
    <source>
        <dbReference type="ARBA" id="ARBA00007441"/>
    </source>
</evidence>
<comment type="cofactor">
    <cofactor evidence="1">
        <name>pyridoxal 5'-phosphate</name>
        <dbReference type="ChEBI" id="CHEBI:597326"/>
    </cofactor>
</comment>
<dbReference type="Gene3D" id="3.40.640.10">
    <property type="entry name" value="Type I PLP-dependent aspartate aminotransferase-like (Major domain)"/>
    <property type="match status" value="1"/>
</dbReference>
<gene>
    <name evidence="7" type="ORF">NP233_g7312</name>
</gene>
<dbReference type="InterPro" id="IPR050859">
    <property type="entry name" value="Class-I_PLP-dep_aminotransf"/>
</dbReference>
<evidence type="ECO:0000313" key="8">
    <source>
        <dbReference type="Proteomes" id="UP001213000"/>
    </source>
</evidence>
<dbReference type="EMBL" id="JANIEX010000525">
    <property type="protein sequence ID" value="KAJ3565954.1"/>
    <property type="molecule type" value="Genomic_DNA"/>
</dbReference>
<dbReference type="AlphaFoldDB" id="A0AAD5VPH5"/>
<dbReference type="InterPro" id="IPR015424">
    <property type="entry name" value="PyrdxlP-dep_Trfase"/>
</dbReference>
<evidence type="ECO:0000313" key="7">
    <source>
        <dbReference type="EMBL" id="KAJ3565954.1"/>
    </source>
</evidence>
<dbReference type="PANTHER" id="PTHR42790">
    <property type="entry name" value="AMINOTRANSFERASE"/>
    <property type="match status" value="1"/>
</dbReference>
<dbReference type="PANTHER" id="PTHR42790:SF19">
    <property type="entry name" value="KYNURENINE_ALPHA-AMINOADIPATE AMINOTRANSFERASE, MITOCHONDRIAL"/>
    <property type="match status" value="1"/>
</dbReference>
<dbReference type="InterPro" id="IPR015421">
    <property type="entry name" value="PyrdxlP-dep_Trfase_major"/>
</dbReference>
<evidence type="ECO:0000256" key="4">
    <source>
        <dbReference type="ARBA" id="ARBA00022679"/>
    </source>
</evidence>
<evidence type="ECO:0000256" key="1">
    <source>
        <dbReference type="ARBA" id="ARBA00001933"/>
    </source>
</evidence>
<keyword evidence="8" id="KW-1185">Reference proteome</keyword>
<evidence type="ECO:0000256" key="3">
    <source>
        <dbReference type="ARBA" id="ARBA00022576"/>
    </source>
</evidence>
<name>A0AAD5VPH5_9AGAR</name>
<evidence type="ECO:0000256" key="5">
    <source>
        <dbReference type="ARBA" id="ARBA00022898"/>
    </source>
</evidence>
<keyword evidence="5" id="KW-0663">Pyridoxal phosphate</keyword>
<proteinExistence type="inferred from homology"/>
<dbReference type="GO" id="GO:0008483">
    <property type="term" value="F:transaminase activity"/>
    <property type="evidence" value="ECO:0007669"/>
    <property type="project" value="UniProtKB-KW"/>
</dbReference>
<keyword evidence="4" id="KW-0808">Transferase</keyword>
<dbReference type="Pfam" id="PF00155">
    <property type="entry name" value="Aminotran_1_2"/>
    <property type="match status" value="1"/>
</dbReference>
<dbReference type="GO" id="GO:1901605">
    <property type="term" value="P:alpha-amino acid metabolic process"/>
    <property type="evidence" value="ECO:0007669"/>
    <property type="project" value="TreeGrafter"/>
</dbReference>